<accession>A0ABX0F7V7</accession>
<dbReference type="Proteomes" id="UP000800303">
    <property type="component" value="Unassembled WGS sequence"/>
</dbReference>
<name>A0ABX0F7V7_9BACL</name>
<dbReference type="RefSeq" id="WP_166276714.1">
    <property type="nucleotide sequence ID" value="NZ_JAAFGS010000006.1"/>
</dbReference>
<evidence type="ECO:0000313" key="1">
    <source>
        <dbReference type="EMBL" id="NGZ77047.1"/>
    </source>
</evidence>
<reference evidence="1 2" key="1">
    <citation type="submission" date="2020-01" db="EMBL/GenBank/DDBJ databases">
        <title>Polyphasic characterisation and genomic insights into a novel alkali tolerant bacterium VR-M41.</title>
        <authorList>
            <person name="Vemuluri V.R."/>
        </authorList>
    </citation>
    <scope>NUCLEOTIDE SEQUENCE [LARGE SCALE GENOMIC DNA]</scope>
    <source>
        <strain evidence="1 2">VR-M41</strain>
    </source>
</reference>
<protein>
    <submittedName>
        <fullName evidence="1">Uncharacterized protein</fullName>
    </submittedName>
</protein>
<proteinExistence type="predicted"/>
<organism evidence="1 2">
    <name type="scientific">Saccharibacillus alkalitolerans</name>
    <dbReference type="NCBI Taxonomy" id="2705290"/>
    <lineage>
        <taxon>Bacteria</taxon>
        <taxon>Bacillati</taxon>
        <taxon>Bacillota</taxon>
        <taxon>Bacilli</taxon>
        <taxon>Bacillales</taxon>
        <taxon>Paenibacillaceae</taxon>
        <taxon>Saccharibacillus</taxon>
    </lineage>
</organism>
<comment type="caution">
    <text evidence="1">The sequence shown here is derived from an EMBL/GenBank/DDBJ whole genome shotgun (WGS) entry which is preliminary data.</text>
</comment>
<gene>
    <name evidence="1" type="ORF">GYN08_17210</name>
</gene>
<sequence>MKKRQANGMKRVMKLRDAASAHGIGFEFYPARGGDPVPGFQSVFLYETDAEFVISRIRSRYPLVDPENGESVEAFDPCWDNPVPAKIWEEIVRELEALRPVDPAEAAFVREFARWAREALEAGEYVTIVGNL</sequence>
<evidence type="ECO:0000313" key="2">
    <source>
        <dbReference type="Proteomes" id="UP000800303"/>
    </source>
</evidence>
<keyword evidence="2" id="KW-1185">Reference proteome</keyword>
<dbReference type="EMBL" id="JAAFGS010000006">
    <property type="protein sequence ID" value="NGZ77047.1"/>
    <property type="molecule type" value="Genomic_DNA"/>
</dbReference>